<evidence type="ECO:0000256" key="6">
    <source>
        <dbReference type="SAM" id="Phobius"/>
    </source>
</evidence>
<feature type="compositionally biased region" description="Low complexity" evidence="5">
    <location>
        <begin position="835"/>
        <end position="844"/>
    </location>
</feature>
<feature type="transmembrane region" description="Helical" evidence="6">
    <location>
        <begin position="275"/>
        <end position="296"/>
    </location>
</feature>
<feature type="compositionally biased region" description="Basic and acidic residues" evidence="5">
    <location>
        <begin position="910"/>
        <end position="924"/>
    </location>
</feature>
<dbReference type="SMART" id="SM01417">
    <property type="entry name" value="Solute_trans_a"/>
    <property type="match status" value="1"/>
</dbReference>
<feature type="compositionally biased region" description="Low complexity" evidence="5">
    <location>
        <begin position="636"/>
        <end position="645"/>
    </location>
</feature>
<protein>
    <submittedName>
        <fullName evidence="7">DUF300-domain-containing protein</fullName>
    </submittedName>
</protein>
<keyword evidence="3 6" id="KW-1133">Transmembrane helix</keyword>
<feature type="transmembrane region" description="Helical" evidence="6">
    <location>
        <begin position="232"/>
        <end position="254"/>
    </location>
</feature>
<gene>
    <name evidence="7" type="ORF">BT96DRAFT_992809</name>
</gene>
<dbReference type="Proteomes" id="UP000799118">
    <property type="component" value="Unassembled WGS sequence"/>
</dbReference>
<evidence type="ECO:0000256" key="1">
    <source>
        <dbReference type="ARBA" id="ARBA00004141"/>
    </source>
</evidence>
<dbReference type="AlphaFoldDB" id="A0A6A4HTR3"/>
<accession>A0A6A4HTR3</accession>
<evidence type="ECO:0000256" key="2">
    <source>
        <dbReference type="ARBA" id="ARBA00022692"/>
    </source>
</evidence>
<reference evidence="7" key="1">
    <citation type="journal article" date="2019" name="Environ. Microbiol.">
        <title>Fungal ecological strategies reflected in gene transcription - a case study of two litter decomposers.</title>
        <authorList>
            <person name="Barbi F."/>
            <person name="Kohler A."/>
            <person name="Barry K."/>
            <person name="Baskaran P."/>
            <person name="Daum C."/>
            <person name="Fauchery L."/>
            <person name="Ihrmark K."/>
            <person name="Kuo A."/>
            <person name="LaButti K."/>
            <person name="Lipzen A."/>
            <person name="Morin E."/>
            <person name="Grigoriev I.V."/>
            <person name="Henrissat B."/>
            <person name="Lindahl B."/>
            <person name="Martin F."/>
        </authorList>
    </citation>
    <scope>NUCLEOTIDE SEQUENCE</scope>
    <source>
        <strain evidence="7">JB14</strain>
    </source>
</reference>
<feature type="compositionally biased region" description="Low complexity" evidence="5">
    <location>
        <begin position="787"/>
        <end position="809"/>
    </location>
</feature>
<keyword evidence="8" id="KW-1185">Reference proteome</keyword>
<proteinExistence type="predicted"/>
<evidence type="ECO:0000313" key="7">
    <source>
        <dbReference type="EMBL" id="KAE9400698.1"/>
    </source>
</evidence>
<evidence type="ECO:0000256" key="3">
    <source>
        <dbReference type="ARBA" id="ARBA00022989"/>
    </source>
</evidence>
<feature type="transmembrane region" description="Helical" evidence="6">
    <location>
        <begin position="198"/>
        <end position="220"/>
    </location>
</feature>
<keyword evidence="4 6" id="KW-0472">Membrane</keyword>
<feature type="transmembrane region" description="Helical" evidence="6">
    <location>
        <begin position="88"/>
        <end position="110"/>
    </location>
</feature>
<feature type="region of interest" description="Disordered" evidence="5">
    <location>
        <begin position="750"/>
        <end position="994"/>
    </location>
</feature>
<feature type="compositionally biased region" description="Polar residues" evidence="5">
    <location>
        <begin position="754"/>
        <end position="763"/>
    </location>
</feature>
<feature type="compositionally biased region" description="Basic residues" evidence="5">
    <location>
        <begin position="620"/>
        <end position="631"/>
    </location>
</feature>
<feature type="compositionally biased region" description="Polar residues" evidence="5">
    <location>
        <begin position="684"/>
        <end position="710"/>
    </location>
</feature>
<feature type="region of interest" description="Disordered" evidence="5">
    <location>
        <begin position="683"/>
        <end position="722"/>
    </location>
</feature>
<dbReference type="InterPro" id="IPR005178">
    <property type="entry name" value="Ostalpha/TMEM184C"/>
</dbReference>
<dbReference type="PANTHER" id="PTHR23423">
    <property type="entry name" value="ORGANIC SOLUTE TRANSPORTER-RELATED"/>
    <property type="match status" value="1"/>
</dbReference>
<name>A0A6A4HTR3_9AGAR</name>
<feature type="region of interest" description="Disordered" evidence="5">
    <location>
        <begin position="513"/>
        <end position="597"/>
    </location>
</feature>
<dbReference type="GO" id="GO:0016020">
    <property type="term" value="C:membrane"/>
    <property type="evidence" value="ECO:0007669"/>
    <property type="project" value="UniProtKB-SubCell"/>
</dbReference>
<dbReference type="EMBL" id="ML769454">
    <property type="protein sequence ID" value="KAE9400698.1"/>
    <property type="molecule type" value="Genomic_DNA"/>
</dbReference>
<feature type="transmembrane region" description="Helical" evidence="6">
    <location>
        <begin position="52"/>
        <end position="73"/>
    </location>
</feature>
<comment type="subcellular location">
    <subcellularLocation>
        <location evidence="1">Membrane</location>
        <topology evidence="1">Multi-pass membrane protein</topology>
    </subcellularLocation>
</comment>
<feature type="compositionally biased region" description="Basic and acidic residues" evidence="5">
    <location>
        <begin position="539"/>
        <end position="565"/>
    </location>
</feature>
<feature type="compositionally biased region" description="Low complexity" evidence="5">
    <location>
        <begin position="877"/>
        <end position="890"/>
    </location>
</feature>
<evidence type="ECO:0000256" key="5">
    <source>
        <dbReference type="SAM" id="MobiDB-lite"/>
    </source>
</evidence>
<evidence type="ECO:0000256" key="4">
    <source>
        <dbReference type="ARBA" id="ARBA00023136"/>
    </source>
</evidence>
<feature type="compositionally biased region" description="Polar residues" evidence="5">
    <location>
        <begin position="932"/>
        <end position="954"/>
    </location>
</feature>
<dbReference type="OrthoDB" id="5348404at2759"/>
<feature type="compositionally biased region" description="Pro residues" evidence="5">
    <location>
        <begin position="646"/>
        <end position="659"/>
    </location>
</feature>
<dbReference type="Pfam" id="PF03619">
    <property type="entry name" value="Solute_trans_a"/>
    <property type="match status" value="1"/>
</dbReference>
<keyword evidence="2 6" id="KW-0812">Transmembrane</keyword>
<feature type="region of interest" description="Disordered" evidence="5">
    <location>
        <begin position="471"/>
        <end position="499"/>
    </location>
</feature>
<organism evidence="7 8">
    <name type="scientific">Gymnopus androsaceus JB14</name>
    <dbReference type="NCBI Taxonomy" id="1447944"/>
    <lineage>
        <taxon>Eukaryota</taxon>
        <taxon>Fungi</taxon>
        <taxon>Dikarya</taxon>
        <taxon>Basidiomycota</taxon>
        <taxon>Agaricomycotina</taxon>
        <taxon>Agaricomycetes</taxon>
        <taxon>Agaricomycetidae</taxon>
        <taxon>Agaricales</taxon>
        <taxon>Marasmiineae</taxon>
        <taxon>Omphalotaceae</taxon>
        <taxon>Gymnopus</taxon>
    </lineage>
</organism>
<evidence type="ECO:0000313" key="8">
    <source>
        <dbReference type="Proteomes" id="UP000799118"/>
    </source>
</evidence>
<feature type="region of interest" description="Disordered" evidence="5">
    <location>
        <begin position="614"/>
        <end position="664"/>
    </location>
</feature>
<feature type="compositionally biased region" description="Polar residues" evidence="5">
    <location>
        <begin position="971"/>
        <end position="980"/>
    </location>
</feature>
<sequence length="994" mass="112026">MANITDGRCWTQIAPSSPSLVQNGNLVFQAHDCSNPISSTSFVSQLIHFPPYVGWIVAGFFTIVAIITSAWLINKHLLFYTDKREQRYIIRILFMVPIYAIISMASYLFWNESTPLLLIRDGYESTVLTSFFYLMLNYLSHDPDEQRAIFLKNGLSRESDREALRKGEAPSKWMFPLGFVKWKPRDGLLFLQIMKWGVLQYCVIRPTTTLAAVILNYMGLYCEDSWSPGWGHVYITIIVSISVTVAMYCLLQLYMPVSKVLAPQKPLLKLFSVKAIVFLTFWQATFVSVLQMFGVIKDTTYMTADDISIGIEALAETFEMMLFGFLHIKAFTYIVYRPGDMDESKELPAYRMTRLRALGHAMDFRETFRELWIGTIYLWDKMRGHDPAPDINARRVAHYESAFGAPRPSGMVRREQNEKEDPLAFPMIRVEREYYDSTQGRQWLGYGNDYGYGVHREKSDDLETQIERELERRGYGSQIPGRGHIKPADTEDTGYTHQRQKSWWRSIYNRISQSGPEDDSKNLTPAPSRRASRRKSKPKSREPSKTRSREVDVDRGLLAEHRYDMDDPPPPSLFRSKRSSGQNKAGQGVYSPVSPYGDEDMLAPLSVFNDHQSSYLQRQSHQRNSGHKHGSKSVVSSPMSPANYPSSPPPPFPSSPPPQSFLAPMTMAHDDVSAESLFGRVFPSKSSDANPTAHGTDNTHSTGYVRNTPRTALPSIEGGHGIGMAAERRPRASPLPNIPQAMSAAVVNPVSDMNPDQSYSEASHTPYFGPRPATTPAMQAPGPAWISQQPYPSPITTPTSGSPRRPPQGLRRSSAQVYSPREGNMSPTRREAHVQPPARSSPPRQSKRHSTPVILTIPRPLVSHPESTYSANHKNRSPNSTNPLNNSSSTVVQPSFSRTMDDSKFPAPDHFLEDDLSTVHDSEYSRYPGMPNRNSNQQHQVPLTSQQQAQSNQRAYKYPSHSHYNGFRGGANNSSSQDRTLANAKDQPRRGPWS</sequence>